<evidence type="ECO:0000313" key="1">
    <source>
        <dbReference type="EMBL" id="PON42100.1"/>
    </source>
</evidence>
<proteinExistence type="predicted"/>
<organism evidence="1 2">
    <name type="scientific">Trema orientale</name>
    <name type="common">Charcoal tree</name>
    <name type="synonym">Celtis orientalis</name>
    <dbReference type="NCBI Taxonomy" id="63057"/>
    <lineage>
        <taxon>Eukaryota</taxon>
        <taxon>Viridiplantae</taxon>
        <taxon>Streptophyta</taxon>
        <taxon>Embryophyta</taxon>
        <taxon>Tracheophyta</taxon>
        <taxon>Spermatophyta</taxon>
        <taxon>Magnoliopsida</taxon>
        <taxon>eudicotyledons</taxon>
        <taxon>Gunneridae</taxon>
        <taxon>Pentapetalae</taxon>
        <taxon>rosids</taxon>
        <taxon>fabids</taxon>
        <taxon>Rosales</taxon>
        <taxon>Cannabaceae</taxon>
        <taxon>Trema</taxon>
    </lineage>
</organism>
<protein>
    <submittedName>
        <fullName evidence="1">Uncharacterized protein</fullName>
    </submittedName>
</protein>
<dbReference type="InParanoid" id="A0A2P5AZW6"/>
<keyword evidence="2" id="KW-1185">Reference proteome</keyword>
<sequence length="78" mass="8550">MLWEDHGADLVHTYVGLGRLPRARIMVNMDPTHRGYMWAIECGPLSEDARPLTGGDCNAPSPISGMLWEDHGYLSGGP</sequence>
<evidence type="ECO:0000313" key="2">
    <source>
        <dbReference type="Proteomes" id="UP000237000"/>
    </source>
</evidence>
<reference evidence="2" key="1">
    <citation type="submission" date="2016-06" db="EMBL/GenBank/DDBJ databases">
        <title>Parallel loss of symbiosis genes in relatives of nitrogen-fixing non-legume Parasponia.</title>
        <authorList>
            <person name="Van Velzen R."/>
            <person name="Holmer R."/>
            <person name="Bu F."/>
            <person name="Rutten L."/>
            <person name="Van Zeijl A."/>
            <person name="Liu W."/>
            <person name="Santuari L."/>
            <person name="Cao Q."/>
            <person name="Sharma T."/>
            <person name="Shen D."/>
            <person name="Roswanjaya Y."/>
            <person name="Wardhani T."/>
            <person name="Kalhor M.S."/>
            <person name="Jansen J."/>
            <person name="Van den Hoogen J."/>
            <person name="Gungor B."/>
            <person name="Hartog M."/>
            <person name="Hontelez J."/>
            <person name="Verver J."/>
            <person name="Yang W.-C."/>
            <person name="Schijlen E."/>
            <person name="Repin R."/>
            <person name="Schilthuizen M."/>
            <person name="Schranz E."/>
            <person name="Heidstra R."/>
            <person name="Miyata K."/>
            <person name="Fedorova E."/>
            <person name="Kohlen W."/>
            <person name="Bisseling T."/>
            <person name="Smit S."/>
            <person name="Geurts R."/>
        </authorList>
    </citation>
    <scope>NUCLEOTIDE SEQUENCE [LARGE SCALE GENOMIC DNA]</scope>
    <source>
        <strain evidence="2">cv. RG33-2</strain>
    </source>
</reference>
<dbReference type="OrthoDB" id="10306969at2759"/>
<dbReference type="EMBL" id="JXTC01000644">
    <property type="protein sequence ID" value="PON42100.1"/>
    <property type="molecule type" value="Genomic_DNA"/>
</dbReference>
<comment type="caution">
    <text evidence="1">The sequence shown here is derived from an EMBL/GenBank/DDBJ whole genome shotgun (WGS) entry which is preliminary data.</text>
</comment>
<name>A0A2P5AZW6_TREOI</name>
<dbReference type="AlphaFoldDB" id="A0A2P5AZW6"/>
<dbReference type="Proteomes" id="UP000237000">
    <property type="component" value="Unassembled WGS sequence"/>
</dbReference>
<gene>
    <name evidence="1" type="ORF">TorRG33x02_336560</name>
</gene>
<accession>A0A2P5AZW6</accession>